<dbReference type="InterPro" id="IPR036291">
    <property type="entry name" value="NAD(P)-bd_dom_sf"/>
</dbReference>
<dbReference type="SUPFAM" id="SSF51735">
    <property type="entry name" value="NAD(P)-binding Rossmann-fold domains"/>
    <property type="match status" value="1"/>
</dbReference>
<dbReference type="PRINTS" id="PR00081">
    <property type="entry name" value="GDHRDH"/>
</dbReference>
<dbReference type="PRINTS" id="PR00080">
    <property type="entry name" value="SDRFAMILY"/>
</dbReference>
<dbReference type="InterPro" id="IPR002347">
    <property type="entry name" value="SDR_fam"/>
</dbReference>
<evidence type="ECO:0000256" key="1">
    <source>
        <dbReference type="ARBA" id="ARBA00006484"/>
    </source>
</evidence>
<dbReference type="Proteomes" id="UP001196509">
    <property type="component" value="Unassembled WGS sequence"/>
</dbReference>
<dbReference type="RefSeq" id="WP_220228514.1">
    <property type="nucleotide sequence ID" value="NZ_JAICBX010000002.1"/>
</dbReference>
<protein>
    <submittedName>
        <fullName evidence="3">SDR family oxidoreductase</fullName>
    </submittedName>
</protein>
<dbReference type="PANTHER" id="PTHR42879:SF2">
    <property type="entry name" value="3-OXOACYL-[ACYL-CARRIER-PROTEIN] REDUCTASE FABG"/>
    <property type="match status" value="1"/>
</dbReference>
<dbReference type="InterPro" id="IPR050259">
    <property type="entry name" value="SDR"/>
</dbReference>
<accession>A0AAE2ZKH3</accession>
<dbReference type="EMBL" id="JAICBX010000002">
    <property type="protein sequence ID" value="MBW8637841.1"/>
    <property type="molecule type" value="Genomic_DNA"/>
</dbReference>
<dbReference type="PANTHER" id="PTHR42879">
    <property type="entry name" value="3-OXOACYL-(ACYL-CARRIER-PROTEIN) REDUCTASE"/>
    <property type="match status" value="1"/>
</dbReference>
<sequence length="257" mass="27060">MPEWVKRFSLAGRTALVTGASSGIGWAIAEVFADAGADIIGHGRSRQRLDDLSRIVEAKGRRFTAITGDLASPEETADIAARALAASGDRIDILVNSAGVAITGPVVEFQLEDWNRTLAVNLTAPFILAKSLLPGMMARKHGKIINISSQTGVIALEDHAAYASSKGGLNALTKSLMTEAAPHNIQVNAICPTVVLTEMGKELWSSPEKKDPFIAGTPLGRFGEPVEIADMALYLASSASDLVNGAIMMIEGGYSSK</sequence>
<dbReference type="GO" id="GO:0016491">
    <property type="term" value="F:oxidoreductase activity"/>
    <property type="evidence" value="ECO:0007669"/>
    <property type="project" value="UniProtKB-KW"/>
</dbReference>
<dbReference type="PROSITE" id="PS00061">
    <property type="entry name" value="ADH_SHORT"/>
    <property type="match status" value="1"/>
</dbReference>
<proteinExistence type="inferred from homology"/>
<name>A0AAE2ZKH3_9HYPH</name>
<evidence type="ECO:0000313" key="4">
    <source>
        <dbReference type="Proteomes" id="UP001196509"/>
    </source>
</evidence>
<dbReference type="FunFam" id="3.40.50.720:FF:000084">
    <property type="entry name" value="Short-chain dehydrogenase reductase"/>
    <property type="match status" value="1"/>
</dbReference>
<reference evidence="3" key="1">
    <citation type="submission" date="2021-08" db="EMBL/GenBank/DDBJ databases">
        <title>Hoeflea bacterium WL0058 sp. nov., isolated from the sediment.</title>
        <authorList>
            <person name="Wang L."/>
            <person name="Zhang D."/>
        </authorList>
    </citation>
    <scope>NUCLEOTIDE SEQUENCE</scope>
    <source>
        <strain evidence="3">WL0058</strain>
    </source>
</reference>
<evidence type="ECO:0000313" key="3">
    <source>
        <dbReference type="EMBL" id="MBW8637841.1"/>
    </source>
</evidence>
<gene>
    <name evidence="3" type="ORF">K1W69_11635</name>
</gene>
<evidence type="ECO:0000256" key="2">
    <source>
        <dbReference type="ARBA" id="ARBA00023002"/>
    </source>
</evidence>
<keyword evidence="2" id="KW-0560">Oxidoreductase</keyword>
<comment type="similarity">
    <text evidence="1">Belongs to the short-chain dehydrogenases/reductases (SDR) family.</text>
</comment>
<dbReference type="InterPro" id="IPR020904">
    <property type="entry name" value="Sc_DH/Rdtase_CS"/>
</dbReference>
<keyword evidence="4" id="KW-1185">Reference proteome</keyword>
<dbReference type="Gene3D" id="3.40.50.720">
    <property type="entry name" value="NAD(P)-binding Rossmann-like Domain"/>
    <property type="match status" value="1"/>
</dbReference>
<organism evidence="3 4">
    <name type="scientific">Flavimaribacter sediminis</name>
    <dbReference type="NCBI Taxonomy" id="2865987"/>
    <lineage>
        <taxon>Bacteria</taxon>
        <taxon>Pseudomonadati</taxon>
        <taxon>Pseudomonadota</taxon>
        <taxon>Alphaproteobacteria</taxon>
        <taxon>Hyphomicrobiales</taxon>
        <taxon>Rhizobiaceae</taxon>
        <taxon>Flavimaribacter</taxon>
    </lineage>
</organism>
<dbReference type="AlphaFoldDB" id="A0AAE2ZKH3"/>
<dbReference type="Pfam" id="PF13561">
    <property type="entry name" value="adh_short_C2"/>
    <property type="match status" value="1"/>
</dbReference>
<dbReference type="GO" id="GO:0032787">
    <property type="term" value="P:monocarboxylic acid metabolic process"/>
    <property type="evidence" value="ECO:0007669"/>
    <property type="project" value="UniProtKB-ARBA"/>
</dbReference>
<comment type="caution">
    <text evidence="3">The sequence shown here is derived from an EMBL/GenBank/DDBJ whole genome shotgun (WGS) entry which is preliminary data.</text>
</comment>